<gene>
    <name evidence="2" type="ORF">JFY56_06195</name>
</gene>
<proteinExistence type="predicted"/>
<feature type="chain" id="PRO_5045992350" description="Lipoprotein" evidence="1">
    <location>
        <begin position="23"/>
        <end position="187"/>
    </location>
</feature>
<organism evidence="2 3">
    <name type="scientific">Pseudomonas schmalbachii</name>
    <dbReference type="NCBI Taxonomy" id="2816993"/>
    <lineage>
        <taxon>Bacteria</taxon>
        <taxon>Pseudomonadati</taxon>
        <taxon>Pseudomonadota</taxon>
        <taxon>Gammaproteobacteria</taxon>
        <taxon>Pseudomonadales</taxon>
        <taxon>Pseudomonadaceae</taxon>
        <taxon>Pseudomonas</taxon>
    </lineage>
</organism>
<evidence type="ECO:0000313" key="2">
    <source>
        <dbReference type="EMBL" id="MBO3274806.1"/>
    </source>
</evidence>
<keyword evidence="3" id="KW-1185">Reference proteome</keyword>
<dbReference type="Proteomes" id="UP000669060">
    <property type="component" value="Unassembled WGS sequence"/>
</dbReference>
<feature type="signal peptide" evidence="1">
    <location>
        <begin position="1"/>
        <end position="22"/>
    </location>
</feature>
<evidence type="ECO:0000313" key="3">
    <source>
        <dbReference type="Proteomes" id="UP000669060"/>
    </source>
</evidence>
<dbReference type="PROSITE" id="PS51257">
    <property type="entry name" value="PROKAR_LIPOPROTEIN"/>
    <property type="match status" value="1"/>
</dbReference>
<keyword evidence="1" id="KW-0732">Signal</keyword>
<dbReference type="EMBL" id="JAELYA010000002">
    <property type="protein sequence ID" value="MBO3274806.1"/>
    <property type="molecule type" value="Genomic_DNA"/>
</dbReference>
<protein>
    <recommendedName>
        <fullName evidence="4">Lipoprotein</fullName>
    </recommendedName>
</protein>
<dbReference type="RefSeq" id="WP_208312656.1">
    <property type="nucleotide sequence ID" value="NZ_JAELYA010000002.1"/>
</dbReference>
<evidence type="ECO:0008006" key="4">
    <source>
        <dbReference type="Google" id="ProtNLM"/>
    </source>
</evidence>
<reference evidence="2 3" key="1">
    <citation type="submission" date="2020-12" db="EMBL/GenBank/DDBJ databases">
        <title>Pseudomonas schmalbachii sp. nov. isolated from millipede gut.</title>
        <authorList>
            <person name="Shelomi M."/>
        </authorList>
    </citation>
    <scope>NUCLEOTIDE SEQUENCE [LARGE SCALE GENOMIC DNA]</scope>
    <source>
        <strain evidence="2 3">Milli4</strain>
    </source>
</reference>
<sequence>MKLWRALLVLSFGLLSGCLVTFKDPIPANEAAPPHLLGEWSRQNEYGEEQFLEITRSGPNVYRAISYLENKENTDSAEDFGFTVARHGKRWYFSAGLPKSMGGNFVLAGFEITDKDELVIYNLDVGQILEDIEKGALQGQKVDSEQGAGALVNSPLPKVLAYFNDQANSDVFVEALRFQRVVRREGQ</sequence>
<name>A0ABS3TMB6_9PSED</name>
<accession>A0ABS3TMB6</accession>
<evidence type="ECO:0000256" key="1">
    <source>
        <dbReference type="SAM" id="SignalP"/>
    </source>
</evidence>
<comment type="caution">
    <text evidence="2">The sequence shown here is derived from an EMBL/GenBank/DDBJ whole genome shotgun (WGS) entry which is preliminary data.</text>
</comment>